<protein>
    <submittedName>
        <fullName evidence="2">DUF3558 domain-containing protein</fullName>
    </submittedName>
</protein>
<dbReference type="Proteomes" id="UP001596302">
    <property type="component" value="Unassembled WGS sequence"/>
</dbReference>
<sequence>MRRARSAALMALLAALAGCAAPEPAAQGAPAVAAPVPASATAQPAGAAPRVAHPRDARGIAVCDLLTPAQLTALGLRPETAEPKVLGTGRLCGWRSTTVGEPAGLTIATEIDVRGLDYLYGIRDTFAVFEPLEVAGHPAVRADGNADGRCSLYVAIAEYQLLSADGNLAGRPLPDPCARSRRMIEAVLSNLPPLR</sequence>
<keyword evidence="3" id="KW-1185">Reference proteome</keyword>
<evidence type="ECO:0000313" key="3">
    <source>
        <dbReference type="Proteomes" id="UP001596302"/>
    </source>
</evidence>
<dbReference type="RefSeq" id="WP_379582788.1">
    <property type="nucleotide sequence ID" value="NZ_JBHSQW010000009.1"/>
</dbReference>
<gene>
    <name evidence="2" type="ORF">ACFQE5_03775</name>
</gene>
<dbReference type="InterPro" id="IPR024520">
    <property type="entry name" value="DUF3558"/>
</dbReference>
<accession>A0ABW1IY33</accession>
<reference evidence="3" key="1">
    <citation type="journal article" date="2019" name="Int. J. Syst. Evol. Microbiol.">
        <title>The Global Catalogue of Microorganisms (GCM) 10K type strain sequencing project: providing services to taxonomists for standard genome sequencing and annotation.</title>
        <authorList>
            <consortium name="The Broad Institute Genomics Platform"/>
            <consortium name="The Broad Institute Genome Sequencing Center for Infectious Disease"/>
            <person name="Wu L."/>
            <person name="Ma J."/>
        </authorList>
    </citation>
    <scope>NUCLEOTIDE SEQUENCE [LARGE SCALE GENOMIC DNA]</scope>
    <source>
        <strain evidence="3">CCM 8391</strain>
    </source>
</reference>
<keyword evidence="1" id="KW-0732">Signal</keyword>
<dbReference type="Pfam" id="PF12079">
    <property type="entry name" value="DUF3558"/>
    <property type="match status" value="1"/>
</dbReference>
<evidence type="ECO:0000256" key="1">
    <source>
        <dbReference type="SAM" id="SignalP"/>
    </source>
</evidence>
<dbReference type="EMBL" id="JBHSQW010000009">
    <property type="protein sequence ID" value="MFC5993330.1"/>
    <property type="molecule type" value="Genomic_DNA"/>
</dbReference>
<evidence type="ECO:0000313" key="2">
    <source>
        <dbReference type="EMBL" id="MFC5993330.1"/>
    </source>
</evidence>
<name>A0ABW1IY33_9PSEU</name>
<organism evidence="2 3">
    <name type="scientific">Pseudonocardia hispaniensis</name>
    <dbReference type="NCBI Taxonomy" id="904933"/>
    <lineage>
        <taxon>Bacteria</taxon>
        <taxon>Bacillati</taxon>
        <taxon>Actinomycetota</taxon>
        <taxon>Actinomycetes</taxon>
        <taxon>Pseudonocardiales</taxon>
        <taxon>Pseudonocardiaceae</taxon>
        <taxon>Pseudonocardia</taxon>
    </lineage>
</organism>
<feature type="chain" id="PRO_5045810691" evidence="1">
    <location>
        <begin position="21"/>
        <end position="195"/>
    </location>
</feature>
<feature type="signal peptide" evidence="1">
    <location>
        <begin position="1"/>
        <end position="20"/>
    </location>
</feature>
<proteinExistence type="predicted"/>
<comment type="caution">
    <text evidence="2">The sequence shown here is derived from an EMBL/GenBank/DDBJ whole genome shotgun (WGS) entry which is preliminary data.</text>
</comment>
<dbReference type="PROSITE" id="PS51257">
    <property type="entry name" value="PROKAR_LIPOPROTEIN"/>
    <property type="match status" value="1"/>
</dbReference>